<evidence type="ECO:0000256" key="4">
    <source>
        <dbReference type="ARBA" id="ARBA00036943"/>
    </source>
</evidence>
<name>V4B0C9_LOTGI</name>
<dbReference type="HOGENOM" id="CLU_005281_0_1_1"/>
<dbReference type="Proteomes" id="UP000030746">
    <property type="component" value="Unassembled WGS sequence"/>
</dbReference>
<gene>
    <name evidence="7" type="ORF">LOTGIDRAFT_113644</name>
</gene>
<dbReference type="NCBIfam" id="TIGR00094">
    <property type="entry name" value="tRNA_TruD_broad"/>
    <property type="match status" value="1"/>
</dbReference>
<evidence type="ECO:0000256" key="1">
    <source>
        <dbReference type="ARBA" id="ARBA00007953"/>
    </source>
</evidence>
<evidence type="ECO:0000256" key="3">
    <source>
        <dbReference type="ARBA" id="ARBA00023235"/>
    </source>
</evidence>
<feature type="domain" description="TRUD" evidence="6">
    <location>
        <begin position="310"/>
        <end position="516"/>
    </location>
</feature>
<dbReference type="FunFam" id="3.30.2350.20:FF:000003">
    <property type="entry name" value="Pseudouridylate synthase 7 homolog"/>
    <property type="match status" value="1"/>
</dbReference>
<accession>V4B0C9</accession>
<feature type="region of interest" description="Disordered" evidence="5">
    <location>
        <begin position="1"/>
        <end position="48"/>
    </location>
</feature>
<dbReference type="AlphaFoldDB" id="V4B0C9"/>
<dbReference type="GO" id="GO:0005634">
    <property type="term" value="C:nucleus"/>
    <property type="evidence" value="ECO:0007669"/>
    <property type="project" value="TreeGrafter"/>
</dbReference>
<sequence>MEETKKEIDSKSNEPPSKKQKTEIDNETNNEVKGEDNSPEKAVQKPITEEDVGITEYISDHRGFSAIIKQRYSDFIVNEINSNGEIVHLTSFDLPQQEKVCETKLFETDVNVINEEDQKKLHDMVENTDYEQSVLIQVFKDNKEARTKIHLAIREHYALLESSTVDGDNGKSKVIKVIYPKSKAKRDSRWAASRPKYCKFVLYKENKDTMDTISLISKNMRLNANLFSYAGTKDKRAKTTQEITVFKVEAERIKSLNDILRNMGFGNFQYVSSPLRLGQAKGNHFTIVLRNVEAENEVIEKAVKSLKSKGFINYFGMQRFGTTTISTHDIGRAILLGNYELAVDLLLRPRDGDDESMVECRKIWQETKDSKEMLKKLPPHHSIEQNVLYVLSKHGANMFYNALQAIPRNTRLLYVHSYQSYIWNTVVSKRIQLYGFNITEGDLKETPIFISKDNIDKYTIYDVVLPLPGYNMVYPQNNIGECYKEMLLKDSIELSTMRTKQREYSLSGTYRKILVKPNNVDKDILLYNDTTISLTTSDLDRLNGEPEPISIPDGKFKALKIEFSLPPAAYATMALREILKINTSAAHQTTLNIS</sequence>
<dbReference type="Pfam" id="PF01142">
    <property type="entry name" value="TruD"/>
    <property type="match status" value="1"/>
</dbReference>
<protein>
    <recommendedName>
        <fullName evidence="6">TRUD domain-containing protein</fullName>
    </recommendedName>
</protein>
<comment type="similarity">
    <text evidence="1">Belongs to the pseudouridine synthase TruD family.</text>
</comment>
<evidence type="ECO:0000259" key="6">
    <source>
        <dbReference type="PROSITE" id="PS50984"/>
    </source>
</evidence>
<dbReference type="STRING" id="225164.V4B0C9"/>
<dbReference type="GO" id="GO:0009982">
    <property type="term" value="F:pseudouridine synthase activity"/>
    <property type="evidence" value="ECO:0007669"/>
    <property type="project" value="InterPro"/>
</dbReference>
<evidence type="ECO:0000256" key="5">
    <source>
        <dbReference type="SAM" id="MobiDB-lite"/>
    </source>
</evidence>
<reference evidence="7 8" key="1">
    <citation type="journal article" date="2013" name="Nature">
        <title>Insights into bilaterian evolution from three spiralian genomes.</title>
        <authorList>
            <person name="Simakov O."/>
            <person name="Marletaz F."/>
            <person name="Cho S.J."/>
            <person name="Edsinger-Gonzales E."/>
            <person name="Havlak P."/>
            <person name="Hellsten U."/>
            <person name="Kuo D.H."/>
            <person name="Larsson T."/>
            <person name="Lv J."/>
            <person name="Arendt D."/>
            <person name="Savage R."/>
            <person name="Osoegawa K."/>
            <person name="de Jong P."/>
            <person name="Grimwood J."/>
            <person name="Chapman J.A."/>
            <person name="Shapiro H."/>
            <person name="Aerts A."/>
            <person name="Otillar R.P."/>
            <person name="Terry A.Y."/>
            <person name="Boore J.L."/>
            <person name="Grigoriev I.V."/>
            <person name="Lindberg D.R."/>
            <person name="Seaver E.C."/>
            <person name="Weisblat D.A."/>
            <person name="Putnam N.H."/>
            <person name="Rokhsar D.S."/>
        </authorList>
    </citation>
    <scope>NUCLEOTIDE SEQUENCE [LARGE SCALE GENOMIC DNA]</scope>
</reference>
<feature type="compositionally biased region" description="Basic and acidic residues" evidence="5">
    <location>
        <begin position="1"/>
        <end position="43"/>
    </location>
</feature>
<dbReference type="CTD" id="20230993"/>
<dbReference type="GeneID" id="20230993"/>
<dbReference type="OMA" id="WINYFGH"/>
<dbReference type="InterPro" id="IPR001656">
    <property type="entry name" value="PsdUridine_synth_TruD"/>
</dbReference>
<dbReference type="CDD" id="cd02576">
    <property type="entry name" value="PseudoU_synth_ScPUS7"/>
    <property type="match status" value="1"/>
</dbReference>
<dbReference type="InterPro" id="IPR042214">
    <property type="entry name" value="TruD_catalytic"/>
</dbReference>
<keyword evidence="8" id="KW-1185">Reference proteome</keyword>
<dbReference type="KEGG" id="lgi:LOTGIDRAFT_113644"/>
<organism evidence="7 8">
    <name type="scientific">Lottia gigantea</name>
    <name type="common">Giant owl limpet</name>
    <dbReference type="NCBI Taxonomy" id="225164"/>
    <lineage>
        <taxon>Eukaryota</taxon>
        <taxon>Metazoa</taxon>
        <taxon>Spiralia</taxon>
        <taxon>Lophotrochozoa</taxon>
        <taxon>Mollusca</taxon>
        <taxon>Gastropoda</taxon>
        <taxon>Patellogastropoda</taxon>
        <taxon>Lottioidea</taxon>
        <taxon>Lottiidae</taxon>
        <taxon>Lottia</taxon>
    </lineage>
</organism>
<dbReference type="GO" id="GO:0008033">
    <property type="term" value="P:tRNA processing"/>
    <property type="evidence" value="ECO:0007669"/>
    <property type="project" value="UniProtKB-KW"/>
</dbReference>
<dbReference type="PANTHER" id="PTHR13326">
    <property type="entry name" value="TRNA PSEUDOURIDINE SYNTHASE D"/>
    <property type="match status" value="1"/>
</dbReference>
<dbReference type="Gene3D" id="3.30.2350.20">
    <property type="entry name" value="TruD, catalytic domain"/>
    <property type="match status" value="2"/>
</dbReference>
<dbReference type="InterPro" id="IPR011760">
    <property type="entry name" value="PsdUridine_synth_TruD_insert"/>
</dbReference>
<dbReference type="SUPFAM" id="SSF55120">
    <property type="entry name" value="Pseudouridine synthase"/>
    <property type="match status" value="1"/>
</dbReference>
<dbReference type="EMBL" id="KB201037">
    <property type="protein sequence ID" value="ESO99516.1"/>
    <property type="molecule type" value="Genomic_DNA"/>
</dbReference>
<evidence type="ECO:0000313" key="8">
    <source>
        <dbReference type="Proteomes" id="UP000030746"/>
    </source>
</evidence>
<dbReference type="PROSITE" id="PS50984">
    <property type="entry name" value="TRUD"/>
    <property type="match status" value="1"/>
</dbReference>
<dbReference type="PANTHER" id="PTHR13326:SF31">
    <property type="entry name" value="PSEUDOURIDYLATE SYNTHASE 7 HOMOLOG"/>
    <property type="match status" value="1"/>
</dbReference>
<dbReference type="InterPro" id="IPR020103">
    <property type="entry name" value="PsdUridine_synth_cat_dom_sf"/>
</dbReference>
<evidence type="ECO:0000313" key="7">
    <source>
        <dbReference type="EMBL" id="ESO99516.1"/>
    </source>
</evidence>
<keyword evidence="2" id="KW-0819">tRNA processing</keyword>
<dbReference type="GO" id="GO:0003723">
    <property type="term" value="F:RNA binding"/>
    <property type="evidence" value="ECO:0007669"/>
    <property type="project" value="InterPro"/>
</dbReference>
<keyword evidence="3" id="KW-0413">Isomerase</keyword>
<dbReference type="RefSeq" id="XP_009050003.1">
    <property type="nucleotide sequence ID" value="XM_009051755.1"/>
</dbReference>
<evidence type="ECO:0000256" key="2">
    <source>
        <dbReference type="ARBA" id="ARBA00022694"/>
    </source>
</evidence>
<dbReference type="PIRSF" id="PIRSF037016">
    <property type="entry name" value="Pseudouridin_synth_euk_prd"/>
    <property type="match status" value="1"/>
</dbReference>
<proteinExistence type="inferred from homology"/>
<dbReference type="GO" id="GO:0001522">
    <property type="term" value="P:pseudouridine synthesis"/>
    <property type="evidence" value="ECO:0007669"/>
    <property type="project" value="InterPro"/>
</dbReference>
<dbReference type="OrthoDB" id="447290at2759"/>
<comment type="catalytic activity">
    <reaction evidence="4">
        <text>a uridine in tRNA = a pseudouridine in tRNA</text>
        <dbReference type="Rhea" id="RHEA:54572"/>
        <dbReference type="Rhea" id="RHEA-COMP:13339"/>
        <dbReference type="Rhea" id="RHEA-COMP:13934"/>
        <dbReference type="ChEBI" id="CHEBI:65314"/>
        <dbReference type="ChEBI" id="CHEBI:65315"/>
    </reaction>
</comment>